<feature type="transmembrane region" description="Helical" evidence="7">
    <location>
        <begin position="348"/>
        <end position="365"/>
    </location>
</feature>
<proteinExistence type="inferred from homology"/>
<evidence type="ECO:0000256" key="7">
    <source>
        <dbReference type="RuleBase" id="RU363079"/>
    </source>
</evidence>
<dbReference type="AlphaFoldDB" id="A0A316VBL6"/>
<dbReference type="PANTHER" id="PTHR10766:SF111">
    <property type="entry name" value="TRANSMEMBRANE 9 SUPERFAMILY MEMBER 2"/>
    <property type="match status" value="1"/>
</dbReference>
<dbReference type="FunCoup" id="A0A316VBL6">
    <property type="interactions" value="376"/>
</dbReference>
<comment type="similarity">
    <text evidence="2 7">Belongs to the nonaspanin (TM9SF) (TC 9.A.2) family.</text>
</comment>
<dbReference type="GeneID" id="37021646"/>
<evidence type="ECO:0000256" key="4">
    <source>
        <dbReference type="ARBA" id="ARBA00022729"/>
    </source>
</evidence>
<dbReference type="RefSeq" id="XP_025355359.1">
    <property type="nucleotide sequence ID" value="XM_025499865.1"/>
</dbReference>
<dbReference type="InterPro" id="IPR004240">
    <property type="entry name" value="EMP70"/>
</dbReference>
<keyword evidence="9" id="KW-1185">Reference proteome</keyword>
<dbReference type="GO" id="GO:0072657">
    <property type="term" value="P:protein localization to membrane"/>
    <property type="evidence" value="ECO:0007669"/>
    <property type="project" value="TreeGrafter"/>
</dbReference>
<gene>
    <name evidence="8" type="ORF">FA14DRAFT_164147</name>
</gene>
<dbReference type="InParanoid" id="A0A316VBL6"/>
<feature type="transmembrane region" description="Helical" evidence="7">
    <location>
        <begin position="566"/>
        <end position="585"/>
    </location>
</feature>
<evidence type="ECO:0000313" key="9">
    <source>
        <dbReference type="Proteomes" id="UP000245771"/>
    </source>
</evidence>
<evidence type="ECO:0000256" key="5">
    <source>
        <dbReference type="ARBA" id="ARBA00022989"/>
    </source>
</evidence>
<accession>A0A316VBL6</accession>
<feature type="transmembrane region" description="Helical" evidence="7">
    <location>
        <begin position="487"/>
        <end position="514"/>
    </location>
</feature>
<keyword evidence="4 7" id="KW-0732">Signal</keyword>
<dbReference type="GO" id="GO:0007034">
    <property type="term" value="P:vacuolar transport"/>
    <property type="evidence" value="ECO:0007669"/>
    <property type="project" value="TreeGrafter"/>
</dbReference>
<keyword evidence="5 7" id="KW-1133">Transmembrane helix</keyword>
<dbReference type="Pfam" id="PF02990">
    <property type="entry name" value="EMP70"/>
    <property type="match status" value="1"/>
</dbReference>
<dbReference type="OrthoDB" id="1666796at2759"/>
<feature type="signal peptide" evidence="7">
    <location>
        <begin position="1"/>
        <end position="17"/>
    </location>
</feature>
<feature type="chain" id="PRO_5016189188" description="Transmembrane 9 superfamily member" evidence="7">
    <location>
        <begin position="18"/>
        <end position="636"/>
    </location>
</feature>
<dbReference type="Proteomes" id="UP000245771">
    <property type="component" value="Unassembled WGS sequence"/>
</dbReference>
<evidence type="ECO:0000256" key="1">
    <source>
        <dbReference type="ARBA" id="ARBA00004141"/>
    </source>
</evidence>
<dbReference type="EMBL" id="KZ819603">
    <property type="protein sequence ID" value="PWN35057.1"/>
    <property type="molecule type" value="Genomic_DNA"/>
</dbReference>
<dbReference type="PANTHER" id="PTHR10766">
    <property type="entry name" value="TRANSMEMBRANE 9 SUPERFAMILY PROTEIN"/>
    <property type="match status" value="1"/>
</dbReference>
<organism evidence="8 9">
    <name type="scientific">Meira miltonrushii</name>
    <dbReference type="NCBI Taxonomy" id="1280837"/>
    <lineage>
        <taxon>Eukaryota</taxon>
        <taxon>Fungi</taxon>
        <taxon>Dikarya</taxon>
        <taxon>Basidiomycota</taxon>
        <taxon>Ustilaginomycotina</taxon>
        <taxon>Exobasidiomycetes</taxon>
        <taxon>Exobasidiales</taxon>
        <taxon>Brachybasidiaceae</taxon>
        <taxon>Meira</taxon>
    </lineage>
</organism>
<feature type="transmembrane region" description="Helical" evidence="7">
    <location>
        <begin position="526"/>
        <end position="554"/>
    </location>
</feature>
<evidence type="ECO:0000256" key="2">
    <source>
        <dbReference type="ARBA" id="ARBA00005227"/>
    </source>
</evidence>
<dbReference type="GO" id="GO:0005737">
    <property type="term" value="C:cytoplasm"/>
    <property type="evidence" value="ECO:0007669"/>
    <property type="project" value="UniProtKB-ARBA"/>
</dbReference>
<feature type="transmembrane region" description="Helical" evidence="7">
    <location>
        <begin position="597"/>
        <end position="626"/>
    </location>
</feature>
<evidence type="ECO:0000313" key="8">
    <source>
        <dbReference type="EMBL" id="PWN35057.1"/>
    </source>
</evidence>
<keyword evidence="3 7" id="KW-0812">Transmembrane</keyword>
<dbReference type="GO" id="GO:0016020">
    <property type="term" value="C:membrane"/>
    <property type="evidence" value="ECO:0007669"/>
    <property type="project" value="UniProtKB-SubCell"/>
</dbReference>
<protein>
    <recommendedName>
        <fullName evidence="7">Transmembrane 9 superfamily member</fullName>
    </recommendedName>
</protein>
<comment type="subcellular location">
    <subcellularLocation>
        <location evidence="1">Membrane</location>
        <topology evidence="1">Multi-pass membrane protein</topology>
    </subcellularLocation>
</comment>
<feature type="transmembrane region" description="Helical" evidence="7">
    <location>
        <begin position="377"/>
        <end position="396"/>
    </location>
</feature>
<dbReference type="STRING" id="1280837.A0A316VBL6"/>
<keyword evidence="6 7" id="KW-0472">Membrane</keyword>
<feature type="transmembrane region" description="Helical" evidence="7">
    <location>
        <begin position="272"/>
        <end position="296"/>
    </location>
</feature>
<feature type="transmembrane region" description="Helical" evidence="7">
    <location>
        <begin position="408"/>
        <end position="431"/>
    </location>
</feature>
<evidence type="ECO:0000256" key="6">
    <source>
        <dbReference type="ARBA" id="ARBA00023136"/>
    </source>
</evidence>
<sequence>MLFVVTLITIAIPSASAWYLPGSAPRTYTKGQAVPFSVNALEPMAMAPGAGTGSNAHIKSIINLDYYNEHLHFCQPKGGPQAKSEGLGSVLFGDRIYNSPIEPRMLVNETCVQVCTTDVPSEDAKYINEKIEDQYAVRWLVDGLPVATKKIADRTHEFFYAIGFPLGQLYDEANMGLNPPALNNHHDIYIEYHKKGENEFRVVGATVIPSSIDSLGGGRDTNADCSRTGILQLNQNLQTQKIAYTYSARWIESSTPWATRWDNYLRVFDPRIHWFALINSIIIVAFLVLMVGMILARSVSRDISRYNAIDLDEDVQEEYGWKLVHADVNRTPPRPTLLSTMIGTGTQLVAMSLVTLVFALLGFLSPSNRGSLGTVMVVTWCFFGGVAGYFSSRIYISLGGDNWKQTAFLTAILFPMIIFTNILSLNFFLLVSNSSGAVPFGTLLALIALWFLINVPLVLIGSVIGIRQGGWKNPTKVNTIPRQIPPTIWYLRPFTSAIMAGILPFGAAFLELFFVMNSLFGTKVYYAFGFLTLTFVVTALTTATVTVLYVYFALCAEDYRWQWRAFLTGGGSAFWLFLYGLFYWMTRLDLDGFSNRVLYLGYLSSLTLLAFLLFGTIGWLASFIAIRAMYKSVRVD</sequence>
<evidence type="ECO:0000256" key="3">
    <source>
        <dbReference type="ARBA" id="ARBA00022692"/>
    </source>
</evidence>
<reference evidence="8 9" key="1">
    <citation type="journal article" date="2018" name="Mol. Biol. Evol.">
        <title>Broad Genomic Sampling Reveals a Smut Pathogenic Ancestry of the Fungal Clade Ustilaginomycotina.</title>
        <authorList>
            <person name="Kijpornyongpan T."/>
            <person name="Mondo S.J."/>
            <person name="Barry K."/>
            <person name="Sandor L."/>
            <person name="Lee J."/>
            <person name="Lipzen A."/>
            <person name="Pangilinan J."/>
            <person name="LaButti K."/>
            <person name="Hainaut M."/>
            <person name="Henrissat B."/>
            <person name="Grigoriev I.V."/>
            <person name="Spatafora J.W."/>
            <person name="Aime M.C."/>
        </authorList>
    </citation>
    <scope>NUCLEOTIDE SEQUENCE [LARGE SCALE GENOMIC DNA]</scope>
    <source>
        <strain evidence="8 9">MCA 3882</strain>
    </source>
</reference>
<feature type="transmembrane region" description="Helical" evidence="7">
    <location>
        <begin position="443"/>
        <end position="466"/>
    </location>
</feature>
<name>A0A316VBL6_9BASI</name>